<dbReference type="EMBL" id="JARJCM010000054">
    <property type="protein sequence ID" value="KAJ7034882.1"/>
    <property type="molecule type" value="Genomic_DNA"/>
</dbReference>
<accession>A0AAD6X337</accession>
<evidence type="ECO:0008006" key="3">
    <source>
        <dbReference type="Google" id="ProtNLM"/>
    </source>
</evidence>
<comment type="caution">
    <text evidence="1">The sequence shown here is derived from an EMBL/GenBank/DDBJ whole genome shotgun (WGS) entry which is preliminary data.</text>
</comment>
<evidence type="ECO:0000313" key="2">
    <source>
        <dbReference type="Proteomes" id="UP001218188"/>
    </source>
</evidence>
<evidence type="ECO:0000313" key="1">
    <source>
        <dbReference type="EMBL" id="KAJ7034882.1"/>
    </source>
</evidence>
<name>A0AAD6X337_9AGAR</name>
<feature type="non-terminal residue" evidence="1">
    <location>
        <position position="218"/>
    </location>
</feature>
<reference evidence="1" key="1">
    <citation type="submission" date="2023-03" db="EMBL/GenBank/DDBJ databases">
        <title>Massive genome expansion in bonnet fungi (Mycena s.s.) driven by repeated elements and novel gene families across ecological guilds.</title>
        <authorList>
            <consortium name="Lawrence Berkeley National Laboratory"/>
            <person name="Harder C.B."/>
            <person name="Miyauchi S."/>
            <person name="Viragh M."/>
            <person name="Kuo A."/>
            <person name="Thoen E."/>
            <person name="Andreopoulos B."/>
            <person name="Lu D."/>
            <person name="Skrede I."/>
            <person name="Drula E."/>
            <person name="Henrissat B."/>
            <person name="Morin E."/>
            <person name="Kohler A."/>
            <person name="Barry K."/>
            <person name="LaButti K."/>
            <person name="Morin E."/>
            <person name="Salamov A."/>
            <person name="Lipzen A."/>
            <person name="Mereny Z."/>
            <person name="Hegedus B."/>
            <person name="Baldrian P."/>
            <person name="Stursova M."/>
            <person name="Weitz H."/>
            <person name="Taylor A."/>
            <person name="Grigoriev I.V."/>
            <person name="Nagy L.G."/>
            <person name="Martin F."/>
            <person name="Kauserud H."/>
        </authorList>
    </citation>
    <scope>NUCLEOTIDE SEQUENCE</scope>
    <source>
        <strain evidence="1">CBHHK200</strain>
    </source>
</reference>
<feature type="non-terminal residue" evidence="1">
    <location>
        <position position="1"/>
    </location>
</feature>
<dbReference type="Proteomes" id="UP001218188">
    <property type="component" value="Unassembled WGS sequence"/>
</dbReference>
<sequence>EWPSTAGAKFNISKTEMIPIGRIEHRDRVRATRFVNGIGGTMIPAHVKIAAEGEPIRTLGAWVGNGVEQVETWSRTIEKIDAALDQWELGHPTMEGRRLIVLMVVGGMTQYMATVQGMPADVEEKLEKRVRSFLWAEKRGVAVNKETVYAPADRGVLDIVARNEAIAVTWLKTYLSFGPKRPLWCFVADEILAKRTIRTNLNVDEAMRLNSYLQSWAP</sequence>
<keyword evidence="2" id="KW-1185">Reference proteome</keyword>
<dbReference type="AlphaFoldDB" id="A0AAD6X337"/>
<gene>
    <name evidence="1" type="ORF">C8F04DRAFT_881494</name>
</gene>
<proteinExistence type="predicted"/>
<organism evidence="1 2">
    <name type="scientific">Mycena alexandri</name>
    <dbReference type="NCBI Taxonomy" id="1745969"/>
    <lineage>
        <taxon>Eukaryota</taxon>
        <taxon>Fungi</taxon>
        <taxon>Dikarya</taxon>
        <taxon>Basidiomycota</taxon>
        <taxon>Agaricomycotina</taxon>
        <taxon>Agaricomycetes</taxon>
        <taxon>Agaricomycetidae</taxon>
        <taxon>Agaricales</taxon>
        <taxon>Marasmiineae</taxon>
        <taxon>Mycenaceae</taxon>
        <taxon>Mycena</taxon>
    </lineage>
</organism>
<protein>
    <recommendedName>
        <fullName evidence="3">Reverse transcriptase domain-containing protein</fullName>
    </recommendedName>
</protein>